<sequence length="317" mass="35314">MNMWRRKCGGCDVIGRPMELILLIIILHQTAVRVRGEDVSSKTTTPVYGTLNGTFNGKPCSPSSLDECWSKLPSMKEPNIPTTSKEVEIACTSFQIGMDCVDNYSKQCLNLKQRQQVKSTVRGAHETFSFLCKDEKFRAEFLSHAVCYRKISGKWDNCAAHFIASLKKVDQKEPLSICCVRLRFLQCVTELARLHCNRDAERFLQKMAETLVTSNMKNKNSSECFHVKSANCSLASGACSSIKLSLLQQPSNLIINLFVNVFPSSTAAGVGGTVRSLVSHLLKLFSLENMGDWMSLGVLSLGEWMKWCCGGGWVFLD</sequence>
<evidence type="ECO:0000256" key="1">
    <source>
        <dbReference type="SAM" id="SignalP"/>
    </source>
</evidence>
<organism evidence="2 3">
    <name type="scientific">Folsomia candida</name>
    <name type="common">Springtail</name>
    <dbReference type="NCBI Taxonomy" id="158441"/>
    <lineage>
        <taxon>Eukaryota</taxon>
        <taxon>Metazoa</taxon>
        <taxon>Ecdysozoa</taxon>
        <taxon>Arthropoda</taxon>
        <taxon>Hexapoda</taxon>
        <taxon>Collembola</taxon>
        <taxon>Entomobryomorpha</taxon>
        <taxon>Isotomoidea</taxon>
        <taxon>Isotomidae</taxon>
        <taxon>Proisotominae</taxon>
        <taxon>Folsomia</taxon>
    </lineage>
</organism>
<keyword evidence="1" id="KW-0732">Signal</keyword>
<accession>A0A226ENA7</accession>
<dbReference type="PANTHER" id="PTHR33964">
    <property type="entry name" value="RE45066P-RELATED"/>
    <property type="match status" value="1"/>
</dbReference>
<proteinExistence type="predicted"/>
<name>A0A226ENA7_FOLCA</name>
<dbReference type="PANTHER" id="PTHR33964:SF2">
    <property type="entry name" value="IP09356P"/>
    <property type="match status" value="1"/>
</dbReference>
<protein>
    <submittedName>
        <fullName evidence="2">Uncharacterized protein</fullName>
    </submittedName>
</protein>
<dbReference type="OrthoDB" id="10051804at2759"/>
<reference evidence="2 3" key="1">
    <citation type="submission" date="2015-12" db="EMBL/GenBank/DDBJ databases">
        <title>The genome of Folsomia candida.</title>
        <authorList>
            <person name="Faddeeva A."/>
            <person name="Derks M.F."/>
            <person name="Anvar Y."/>
            <person name="Smit S."/>
            <person name="Van Straalen N."/>
            <person name="Roelofs D."/>
        </authorList>
    </citation>
    <scope>NUCLEOTIDE SEQUENCE [LARGE SCALE GENOMIC DNA]</scope>
    <source>
        <strain evidence="2 3">VU population</strain>
        <tissue evidence="2">Whole body</tissue>
    </source>
</reference>
<dbReference type="Proteomes" id="UP000198287">
    <property type="component" value="Unassembled WGS sequence"/>
</dbReference>
<dbReference type="AlphaFoldDB" id="A0A226ENA7"/>
<dbReference type="OMA" id="KMYCEDY"/>
<dbReference type="EMBL" id="LNIX01000003">
    <property type="protein sequence ID" value="OXA58617.1"/>
    <property type="molecule type" value="Genomic_DNA"/>
</dbReference>
<feature type="chain" id="PRO_5011968551" evidence="1">
    <location>
        <begin position="37"/>
        <end position="317"/>
    </location>
</feature>
<feature type="signal peptide" evidence="1">
    <location>
        <begin position="1"/>
        <end position="36"/>
    </location>
</feature>
<comment type="caution">
    <text evidence="2">The sequence shown here is derived from an EMBL/GenBank/DDBJ whole genome shotgun (WGS) entry which is preliminary data.</text>
</comment>
<evidence type="ECO:0000313" key="3">
    <source>
        <dbReference type="Proteomes" id="UP000198287"/>
    </source>
</evidence>
<keyword evidence="3" id="KW-1185">Reference proteome</keyword>
<gene>
    <name evidence="2" type="ORF">Fcan01_07124</name>
</gene>
<evidence type="ECO:0000313" key="2">
    <source>
        <dbReference type="EMBL" id="OXA58617.1"/>
    </source>
</evidence>